<dbReference type="EMBL" id="JYHA01000120">
    <property type="protein sequence ID" value="KKB96199.1"/>
    <property type="molecule type" value="Genomic_DNA"/>
</dbReference>
<dbReference type="Proteomes" id="UP000033358">
    <property type="component" value="Unassembled WGS sequence"/>
</dbReference>
<accession>A0A0F5MNS1</accession>
<gene>
    <name evidence="1" type="ORF">SZ25_00719</name>
</gene>
<dbReference type="AlphaFoldDB" id="A0A0F5MNS1"/>
<evidence type="ECO:0000313" key="1">
    <source>
        <dbReference type="EMBL" id="KKB96199.1"/>
    </source>
</evidence>
<reference evidence="1 2" key="1">
    <citation type="submission" date="2015-02" db="EMBL/GenBank/DDBJ databases">
        <title>Single cell genomics of a rare environmental alphaproteobacterium provides unique insights into Rickettsiaceae evolution.</title>
        <authorList>
            <person name="Martijn J."/>
            <person name="Schulz F."/>
            <person name="Zaremba-Niedzwiedzka K."/>
            <person name="Viklund J."/>
            <person name="Stepanauskas R."/>
            <person name="Andersson S.G.E."/>
            <person name="Horn M."/>
            <person name="Guy L."/>
            <person name="Ettema T.J.G."/>
        </authorList>
    </citation>
    <scope>NUCLEOTIDE SEQUENCE [LARGE SCALE GENOMIC DNA]</scope>
    <source>
        <strain evidence="1 2">SCGC AAA041-L04</strain>
    </source>
</reference>
<proteinExistence type="predicted"/>
<sequence>MTIISTIESLKDMFNGNCQTASLKTKLANGDNGYNICATECYNKDGMSPDQLNLIIDAIKVEFPDDLDSSTSSIFTSGMEGEFKNNSGIMVSFLGNCAEYGLGIADASSEGSVILN</sequence>
<keyword evidence="2" id="KW-1185">Reference proteome</keyword>
<name>A0A0F5MNS1_9RICK</name>
<organism evidence="1 2">
    <name type="scientific">Candidatus Arcanibacter lacustris</name>
    <dbReference type="NCBI Taxonomy" id="1607817"/>
    <lineage>
        <taxon>Bacteria</taxon>
        <taxon>Pseudomonadati</taxon>
        <taxon>Pseudomonadota</taxon>
        <taxon>Alphaproteobacteria</taxon>
        <taxon>Rickettsiales</taxon>
        <taxon>Candidatus Arcanibacter</taxon>
    </lineage>
</organism>
<comment type="caution">
    <text evidence="1">The sequence shown here is derived from an EMBL/GenBank/DDBJ whole genome shotgun (WGS) entry which is preliminary data.</text>
</comment>
<evidence type="ECO:0000313" key="2">
    <source>
        <dbReference type="Proteomes" id="UP000033358"/>
    </source>
</evidence>
<protein>
    <submittedName>
        <fullName evidence="1">Uncharacterized protein</fullName>
    </submittedName>
</protein>